<dbReference type="InterPro" id="IPR048459">
    <property type="entry name" value="DNA2_Rift"/>
</dbReference>
<keyword evidence="14 22" id="KW-0408">Iron</keyword>
<dbReference type="InterPro" id="IPR011604">
    <property type="entry name" value="PDDEXK-like_dom_sf"/>
</dbReference>
<name>W6MPS3_9ASCO</name>
<dbReference type="FunFam" id="3.40.50.300:FF:000789">
    <property type="entry name" value="DNA replication ATP-dependent helicase/nuclease DNA2"/>
    <property type="match status" value="1"/>
</dbReference>
<evidence type="ECO:0000256" key="8">
    <source>
        <dbReference type="ARBA" id="ARBA00022741"/>
    </source>
</evidence>
<dbReference type="OrthoDB" id="6513042at2759"/>
<evidence type="ECO:0000259" key="26">
    <source>
        <dbReference type="Pfam" id="PF13087"/>
    </source>
</evidence>
<evidence type="ECO:0000256" key="17">
    <source>
        <dbReference type="ARBA" id="ARBA00023128"/>
    </source>
</evidence>
<proteinExistence type="inferred from homology"/>
<dbReference type="GO" id="GO:0005524">
    <property type="term" value="F:ATP binding"/>
    <property type="evidence" value="ECO:0007669"/>
    <property type="project" value="UniProtKB-UniRule"/>
</dbReference>
<dbReference type="PANTHER" id="PTHR10887:SF433">
    <property type="entry name" value="DNA REPLICATION ATP-DEPENDENT HELICASE_NUCLEASE DNA2"/>
    <property type="match status" value="1"/>
</dbReference>
<dbReference type="GO" id="GO:0035861">
    <property type="term" value="C:site of double-strand break"/>
    <property type="evidence" value="ECO:0007669"/>
    <property type="project" value="EnsemblFungi"/>
</dbReference>
<keyword evidence="4 22" id="KW-0004">4Fe-4S</keyword>
<keyword evidence="15 22" id="KW-0411">Iron-sulfur</keyword>
<dbReference type="SUPFAM" id="SSF52540">
    <property type="entry name" value="P-loop containing nucleoside triphosphate hydrolases"/>
    <property type="match status" value="1"/>
</dbReference>
<feature type="domain" description="DNA replication factor Dna2 N-terminal" evidence="24">
    <location>
        <begin position="397"/>
        <end position="583"/>
    </location>
</feature>
<organism evidence="28 29">
    <name type="scientific">Kuraishia capsulata CBS 1993</name>
    <dbReference type="NCBI Taxonomy" id="1382522"/>
    <lineage>
        <taxon>Eukaryota</taxon>
        <taxon>Fungi</taxon>
        <taxon>Dikarya</taxon>
        <taxon>Ascomycota</taxon>
        <taxon>Saccharomycotina</taxon>
        <taxon>Pichiomycetes</taxon>
        <taxon>Pichiales</taxon>
        <taxon>Pichiaceae</taxon>
        <taxon>Kuraishia</taxon>
    </lineage>
</organism>
<dbReference type="GO" id="GO:0000723">
    <property type="term" value="P:telomere maintenance"/>
    <property type="evidence" value="ECO:0007669"/>
    <property type="project" value="EnsemblFungi"/>
</dbReference>
<evidence type="ECO:0000259" key="27">
    <source>
        <dbReference type="Pfam" id="PF21123"/>
    </source>
</evidence>
<feature type="domain" description="DNA2/NAM7 helicase-like C-terminal" evidence="26">
    <location>
        <begin position="1102"/>
        <end position="1311"/>
    </location>
</feature>
<feature type="compositionally biased region" description="Polar residues" evidence="23">
    <location>
        <begin position="189"/>
        <end position="200"/>
    </location>
</feature>
<keyword evidence="22" id="KW-0158">Chromosome</keyword>
<dbReference type="InterPro" id="IPR014808">
    <property type="entry name" value="DNA_replication_fac_Dna2_N"/>
</dbReference>
<evidence type="ECO:0000256" key="13">
    <source>
        <dbReference type="ARBA" id="ARBA00022840"/>
    </source>
</evidence>
<dbReference type="GO" id="GO:0000706">
    <property type="term" value="P:meiotic DNA double-strand break processing"/>
    <property type="evidence" value="ECO:0007669"/>
    <property type="project" value="EnsemblFungi"/>
</dbReference>
<dbReference type="GO" id="GO:0033314">
    <property type="term" value="P:mitotic DNA replication checkpoint signaling"/>
    <property type="evidence" value="ECO:0007669"/>
    <property type="project" value="EnsemblFungi"/>
</dbReference>
<dbReference type="Pfam" id="PF21123">
    <property type="entry name" value="Dna2_Rift"/>
    <property type="match status" value="1"/>
</dbReference>
<feature type="region of interest" description="Disordered" evidence="23">
    <location>
        <begin position="156"/>
        <end position="236"/>
    </location>
</feature>
<evidence type="ECO:0000256" key="2">
    <source>
        <dbReference type="ARBA" id="ARBA00004173"/>
    </source>
</evidence>
<feature type="compositionally biased region" description="Acidic residues" evidence="23">
    <location>
        <begin position="318"/>
        <end position="327"/>
    </location>
</feature>
<dbReference type="GO" id="GO:0000400">
    <property type="term" value="F:four-way junction DNA binding"/>
    <property type="evidence" value="ECO:0007669"/>
    <property type="project" value="EnsemblFungi"/>
</dbReference>
<feature type="domain" description="DNA2/NAM7 helicase helicase" evidence="25">
    <location>
        <begin position="926"/>
        <end position="1022"/>
    </location>
</feature>
<evidence type="ECO:0000256" key="11">
    <source>
        <dbReference type="ARBA" id="ARBA00022801"/>
    </source>
</evidence>
<keyword evidence="11 22" id="KW-0378">Hydrolase</keyword>
<evidence type="ECO:0000256" key="3">
    <source>
        <dbReference type="ARBA" id="ARBA00007913"/>
    </source>
</evidence>
<evidence type="ECO:0000256" key="12">
    <source>
        <dbReference type="ARBA" id="ARBA00022806"/>
    </source>
</evidence>
<evidence type="ECO:0000256" key="5">
    <source>
        <dbReference type="ARBA" id="ARBA00022705"/>
    </source>
</evidence>
<dbReference type="Pfam" id="PF13086">
    <property type="entry name" value="AAA_11"/>
    <property type="match status" value="2"/>
</dbReference>
<feature type="domain" description="DNA2 rift barrel" evidence="27">
    <location>
        <begin position="753"/>
        <end position="837"/>
    </location>
</feature>
<dbReference type="HOGENOM" id="CLU_001666_2_1_1"/>
<dbReference type="InterPro" id="IPR027417">
    <property type="entry name" value="P-loop_NTPase"/>
</dbReference>
<dbReference type="GO" id="GO:0005739">
    <property type="term" value="C:mitochondrion"/>
    <property type="evidence" value="ECO:0007669"/>
    <property type="project" value="UniProtKB-SubCell"/>
</dbReference>
<keyword evidence="19 22" id="KW-0539">Nucleus</keyword>
<keyword evidence="5 22" id="KW-0235">DNA replication</keyword>
<dbReference type="GO" id="GO:0061849">
    <property type="term" value="F:telomeric G-quadruplex DNA binding"/>
    <property type="evidence" value="ECO:0007669"/>
    <property type="project" value="EnsemblFungi"/>
</dbReference>
<keyword evidence="9" id="KW-0255">Endonuclease</keyword>
<comment type="catalytic activity">
    <reaction evidence="21 22">
        <text>ATP + H2O = ADP + phosphate + H(+)</text>
        <dbReference type="Rhea" id="RHEA:13065"/>
        <dbReference type="ChEBI" id="CHEBI:15377"/>
        <dbReference type="ChEBI" id="CHEBI:15378"/>
        <dbReference type="ChEBI" id="CHEBI:30616"/>
        <dbReference type="ChEBI" id="CHEBI:43474"/>
        <dbReference type="ChEBI" id="CHEBI:456216"/>
        <dbReference type="EC" id="3.6.4.12"/>
    </reaction>
</comment>
<evidence type="ECO:0000256" key="9">
    <source>
        <dbReference type="ARBA" id="ARBA00022759"/>
    </source>
</evidence>
<comment type="similarity">
    <text evidence="3 22">Belongs to the DNA2/NAM7 helicase family.</text>
</comment>
<keyword evidence="8 22" id="KW-0547">Nucleotide-binding</keyword>
<evidence type="ECO:0000256" key="14">
    <source>
        <dbReference type="ARBA" id="ARBA00023004"/>
    </source>
</evidence>
<dbReference type="GeneID" id="34520551"/>
<dbReference type="EC" id="3.6.4.12" evidence="22"/>
<keyword evidence="16 22" id="KW-0238">DNA-binding</keyword>
<dbReference type="InterPro" id="IPR026851">
    <property type="entry name" value="Dna2/JHS1_DEXXQ-box"/>
</dbReference>
<dbReference type="InterPro" id="IPR041679">
    <property type="entry name" value="DNA2/NAM7-like_C"/>
</dbReference>
<evidence type="ECO:0000256" key="4">
    <source>
        <dbReference type="ARBA" id="ARBA00022485"/>
    </source>
</evidence>
<evidence type="ECO:0000256" key="19">
    <source>
        <dbReference type="ARBA" id="ARBA00023242"/>
    </source>
</evidence>
<evidence type="ECO:0000256" key="20">
    <source>
        <dbReference type="ARBA" id="ARBA00023268"/>
    </source>
</evidence>
<feature type="region of interest" description="Disordered" evidence="23">
    <location>
        <begin position="301"/>
        <end position="327"/>
    </location>
</feature>
<dbReference type="STRING" id="1382522.W6MPS3"/>
<keyword evidence="20 22" id="KW-0511">Multifunctional enzyme</keyword>
<dbReference type="GO" id="GO:0046872">
    <property type="term" value="F:metal ion binding"/>
    <property type="evidence" value="ECO:0007669"/>
    <property type="project" value="UniProtKB-UniRule"/>
</dbReference>
<comment type="cofactor">
    <cofactor evidence="1">
        <name>[4Fe-4S] cluster</name>
        <dbReference type="ChEBI" id="CHEBI:49883"/>
    </cofactor>
</comment>
<comment type="subcellular location">
    <subcellularLocation>
        <location evidence="2">Mitochondrion</location>
    </subcellularLocation>
    <subcellularLocation>
        <location evidence="22">Nucleus</location>
    </subcellularLocation>
    <subcellularLocation>
        <location evidence="22">Chromosome</location>
    </subcellularLocation>
</comment>
<dbReference type="FunFam" id="3.40.50.300:FF:000721">
    <property type="entry name" value="DNA replication ATP-dependent helicase/nuclease DNA2"/>
    <property type="match status" value="1"/>
</dbReference>
<keyword evidence="7 22" id="KW-0479">Metal-binding</keyword>
<dbReference type="GO" id="GO:0000781">
    <property type="term" value="C:chromosome, telomeric region"/>
    <property type="evidence" value="ECO:0007669"/>
    <property type="project" value="EnsemblFungi"/>
</dbReference>
<keyword evidence="12 22" id="KW-0347">Helicase</keyword>
<reference evidence="28" key="1">
    <citation type="submission" date="2013-12" db="EMBL/GenBank/DDBJ databases">
        <authorList>
            <person name="Genoscope - CEA"/>
        </authorList>
    </citation>
    <scope>NUCLEOTIDE SEQUENCE</scope>
    <source>
        <strain evidence="28">CBS 1993</strain>
    </source>
</reference>
<evidence type="ECO:0000313" key="28">
    <source>
        <dbReference type="EMBL" id="CDK27167.1"/>
    </source>
</evidence>
<dbReference type="GO" id="GO:0017108">
    <property type="term" value="F:5'-flap endonuclease activity"/>
    <property type="evidence" value="ECO:0007669"/>
    <property type="project" value="UniProtKB-UniRule"/>
</dbReference>
<evidence type="ECO:0000313" key="29">
    <source>
        <dbReference type="Proteomes" id="UP000019384"/>
    </source>
</evidence>
<dbReference type="CDD" id="cd18808">
    <property type="entry name" value="SF1_C_Upf1"/>
    <property type="match status" value="1"/>
</dbReference>
<dbReference type="GO" id="GO:0051539">
    <property type="term" value="F:4 iron, 4 sulfur cluster binding"/>
    <property type="evidence" value="ECO:0007669"/>
    <property type="project" value="UniProtKB-UniRule"/>
</dbReference>
<keyword evidence="10 22" id="KW-0227">DNA damage</keyword>
<reference evidence="28" key="2">
    <citation type="submission" date="2014-02" db="EMBL/GenBank/DDBJ databases">
        <title>Complete DNA sequence of /Kuraishia capsulata/ illustrates novel genomic features among budding yeasts (/Saccharomycotina/).</title>
        <authorList>
            <person name="Morales L."/>
            <person name="Noel B."/>
            <person name="Porcel B."/>
            <person name="Marcet-Houben M."/>
            <person name="Hullo M-F."/>
            <person name="Sacerdot C."/>
            <person name="Tekaia F."/>
            <person name="Leh-Louis V."/>
            <person name="Despons L."/>
            <person name="Khanna V."/>
            <person name="Aury J-M."/>
            <person name="Barbe V."/>
            <person name="Couloux A."/>
            <person name="Labadie K."/>
            <person name="Pelletier E."/>
            <person name="Souciet J-L."/>
            <person name="Boekhout T."/>
            <person name="Gabaldon T."/>
            <person name="Wincker P."/>
            <person name="Dujon B."/>
        </authorList>
    </citation>
    <scope>NUCLEOTIDE SEQUENCE</scope>
    <source>
        <strain evidence="28">CBS 1993</strain>
    </source>
</reference>
<evidence type="ECO:0000256" key="18">
    <source>
        <dbReference type="ARBA" id="ARBA00023204"/>
    </source>
</evidence>
<dbReference type="GO" id="GO:0000014">
    <property type="term" value="F:single-stranded DNA endodeoxyribonuclease activity"/>
    <property type="evidence" value="ECO:0007669"/>
    <property type="project" value="EnsemblFungi"/>
</dbReference>
<comment type="function">
    <text evidence="22">Key enzyme involved in DNA replication and DNA repair. Involved in Okazaki fragments processing by cleaving long flaps that escape FEN1: flaps that are longer than 27 nucleotides are coated by replication protein A complex (RPA), leading to recruit DNA2 which cleaves the flap until it is too short to bind RPA and becomes a substrate for FEN1. Also involved in 5'-end resection of DNA during double-strand break (DSB) repair by mediating the cleavage of 5'-ssDNA.</text>
</comment>
<dbReference type="GO" id="GO:0016887">
    <property type="term" value="F:ATP hydrolysis activity"/>
    <property type="evidence" value="ECO:0007669"/>
    <property type="project" value="RHEA"/>
</dbReference>
<evidence type="ECO:0000256" key="7">
    <source>
        <dbReference type="ARBA" id="ARBA00022723"/>
    </source>
</evidence>
<sequence length="1387" mass="156144">MSTNEDSVRKRKLKVVHDENDRYDGKSHRRKYVFAPRDTLSKTAPAHNKEVILKDADPNVLINENRIVEEADYLFPANIGSSQNGGEERVVWEPASNRKKRAEMAARYQELSEQRSSSLPSSPLADRTFPEAILPNHALDPALSSMVKKYNSSVELLPSPGVGRSKSDLGATPLSKIRTGFGSKRSSSKQDTTNDGTPLSIQLYRSLGPNSKTPYSLKYQDSQKTPCANSTPLAAREPKKSEMLLDDLEDMFGDSFEEQSFANELEAKSAPELENVDISVDGEFSDLDMDELDEIMGVNPSAAQNEVNLTPQQKADSRDEDDLLDDDDDDAYDELFGQLAVSKTGPNELATTETNLAKSALQKDSLYRFVIKKASRSFYNIDGKQKEQVDLTVMDSSMRMRRVHVRDFWAELDFEENDVIHVIGTMTGVVDKTQNILIWNPDELLSATTISETLRCQRKSVIKSRISFPGEANIPIIVGHSIHSIFQSCLLTGNTSDGFMYSEMENLLDQFEIAILSADHTKEYVRDQLKEHIPFVKQWVDHNLNRTNGLKPPPFGISKVVDVEEIIWSPEYGIKGYIDVVLEAKLGSGKNSIIPMEIKTGKDHISHRAQVSLYQLLIKDRYDEDPDFSLLVFTKTAETLTNEKNLSDLKMLINLRNKLSKYHKANSRDLPPLAKSISCERCEVKDACMVFNKLMEFGTESEAGLPNGEYTDITGHLNLPAHSEFFNKWDDLLSKEESLFARMKKDLWLYSSTERENSGGNCVGNLVISSRYETSESGDAYYYRFERKYGPDLLSSPFTKMDMVLLSGEDSRFAIATAFVDSVSTNSLVLRMSKQLPTRSLSKPSTQSQSSLSTNKVFAVPEELQIRKYRIDKDVIGHGFSMARFNIMNLFLPDGDQKRRQVVVEGFKPRFMNKPLKYDSALKAAFNEDQVKAMDKVLSAEDYCLVLGMPGTGKTTVIAQIIRSLARNGKTILLASYTHSAVDNILMKLLDDDIDILRVGNPHKFHPSISKFALNSSAIQKPKEYREALLQPQVVAVTCLGLNDAVFSHRQQFDYCIIDEASQVSLPVCIGPLRFCDKFVLFGDHFQLQPLVMSPEAKKGGLEDSLFRLLNDRHPESVVELTYQYRMCSEIMLICNTLIYNGLLKCGNSDVANQVFKIPSKQNLARLIPRTEGTSMWMDHVFEEKNKVIFLDHDKVPAVEVASGDKIENLTEASLIIQIVQAMLACDVEESSIGVMSFYRAQMKHFKMAFSDNKAIDILTADQFQGRDKDCVIISLVRSNENNNAGDLLKEWRRINVAMTRAQSKLIVVGSGKMMRSIEKFGEFMKLMESKSWIYELPIGADKTYRGLGDKFQSPSRKIRTVRRPMVSPDSRAVRNSTVMKDIAGSL</sequence>
<dbReference type="Gene3D" id="3.90.320.10">
    <property type="match status" value="1"/>
</dbReference>
<evidence type="ECO:0000259" key="24">
    <source>
        <dbReference type="Pfam" id="PF08696"/>
    </source>
</evidence>
<evidence type="ECO:0000256" key="10">
    <source>
        <dbReference type="ARBA" id="ARBA00022763"/>
    </source>
</evidence>
<protein>
    <recommendedName>
        <fullName evidence="22">DNA replication ATP-dependent helicase/nuclease</fullName>
        <ecNumber evidence="22">3.1.-.-</ecNumber>
        <ecNumber evidence="22">3.6.4.12</ecNumber>
    </recommendedName>
</protein>
<dbReference type="GO" id="GO:0005634">
    <property type="term" value="C:nucleus"/>
    <property type="evidence" value="ECO:0007669"/>
    <property type="project" value="UniProtKB-SubCell"/>
</dbReference>
<dbReference type="InterPro" id="IPR045055">
    <property type="entry name" value="DNA2/NAM7-like"/>
</dbReference>
<feature type="compositionally biased region" description="Polar residues" evidence="23">
    <location>
        <begin position="208"/>
        <end position="232"/>
    </location>
</feature>
<dbReference type="GO" id="GO:0071932">
    <property type="term" value="P:replication fork reversal"/>
    <property type="evidence" value="ECO:0007669"/>
    <property type="project" value="TreeGrafter"/>
</dbReference>
<evidence type="ECO:0000256" key="23">
    <source>
        <dbReference type="SAM" id="MobiDB-lite"/>
    </source>
</evidence>
<dbReference type="InterPro" id="IPR041677">
    <property type="entry name" value="DNA2/NAM7_AAA_11"/>
</dbReference>
<evidence type="ECO:0000256" key="15">
    <source>
        <dbReference type="ARBA" id="ARBA00023014"/>
    </source>
</evidence>
<dbReference type="CDD" id="cd18041">
    <property type="entry name" value="DEXXQc_DNA2"/>
    <property type="match status" value="1"/>
</dbReference>
<dbReference type="GO" id="GO:0033567">
    <property type="term" value="P:DNA replication, Okazaki fragment processing"/>
    <property type="evidence" value="ECO:0007669"/>
    <property type="project" value="UniProtKB-UniRule"/>
</dbReference>
<evidence type="ECO:0000256" key="22">
    <source>
        <dbReference type="RuleBase" id="RU367041"/>
    </source>
</evidence>
<dbReference type="InterPro" id="IPR047187">
    <property type="entry name" value="SF1_C_Upf1"/>
</dbReference>
<dbReference type="Gene3D" id="3.40.50.300">
    <property type="entry name" value="P-loop containing nucleotide triphosphate hydrolases"/>
    <property type="match status" value="3"/>
</dbReference>
<evidence type="ECO:0000256" key="6">
    <source>
        <dbReference type="ARBA" id="ARBA00022722"/>
    </source>
</evidence>
<dbReference type="GO" id="GO:0043139">
    <property type="term" value="F:5'-3' DNA helicase activity"/>
    <property type="evidence" value="ECO:0007669"/>
    <property type="project" value="EnsemblFungi"/>
</dbReference>
<keyword evidence="13 22" id="KW-0067">ATP-binding</keyword>
<keyword evidence="17" id="KW-0496">Mitochondrion</keyword>
<accession>W6MPS3</accession>
<feature type="compositionally biased region" description="Polar residues" evidence="23">
    <location>
        <begin position="301"/>
        <end position="314"/>
    </location>
</feature>
<feature type="domain" description="DNA2/NAM7 helicase helicase" evidence="25">
    <location>
        <begin position="1024"/>
        <end position="1094"/>
    </location>
</feature>
<dbReference type="GO" id="GO:0017116">
    <property type="term" value="F:single-stranded DNA helicase activity"/>
    <property type="evidence" value="ECO:0007669"/>
    <property type="project" value="UniProtKB-UniRule"/>
</dbReference>
<dbReference type="Pfam" id="PF08696">
    <property type="entry name" value="Dna2"/>
    <property type="match status" value="1"/>
</dbReference>
<dbReference type="Proteomes" id="UP000019384">
    <property type="component" value="Unassembled WGS sequence"/>
</dbReference>
<dbReference type="EMBL" id="HG793128">
    <property type="protein sequence ID" value="CDK27167.1"/>
    <property type="molecule type" value="Genomic_DNA"/>
</dbReference>
<dbReference type="PANTHER" id="PTHR10887">
    <property type="entry name" value="DNA2/NAM7 HELICASE FAMILY"/>
    <property type="match status" value="1"/>
</dbReference>
<gene>
    <name evidence="28" type="ORF">KUCA_T00003144001</name>
</gene>
<dbReference type="GO" id="GO:0032448">
    <property type="term" value="F:DNA hairpin binding"/>
    <property type="evidence" value="ECO:0007669"/>
    <property type="project" value="EnsemblFungi"/>
</dbReference>
<evidence type="ECO:0000259" key="25">
    <source>
        <dbReference type="Pfam" id="PF13086"/>
    </source>
</evidence>
<dbReference type="EC" id="3.1.-.-" evidence="22"/>
<evidence type="ECO:0000256" key="1">
    <source>
        <dbReference type="ARBA" id="ARBA00001966"/>
    </source>
</evidence>
<dbReference type="Pfam" id="PF13087">
    <property type="entry name" value="AAA_12"/>
    <property type="match status" value="1"/>
</dbReference>
<evidence type="ECO:0000256" key="21">
    <source>
        <dbReference type="ARBA" id="ARBA00047995"/>
    </source>
</evidence>
<dbReference type="GO" id="GO:0043539">
    <property type="term" value="F:protein serine/threonine kinase activator activity"/>
    <property type="evidence" value="ECO:0007669"/>
    <property type="project" value="EnsemblFungi"/>
</dbReference>
<evidence type="ECO:0000256" key="16">
    <source>
        <dbReference type="ARBA" id="ARBA00023125"/>
    </source>
</evidence>
<keyword evidence="18 22" id="KW-0234">DNA repair</keyword>
<keyword evidence="29" id="KW-1185">Reference proteome</keyword>
<dbReference type="RefSeq" id="XP_022459163.1">
    <property type="nucleotide sequence ID" value="XM_022601529.1"/>
</dbReference>
<keyword evidence="6 22" id="KW-0540">Nuclease</keyword>